<dbReference type="AlphaFoldDB" id="A0AAJ6BLP7"/>
<sequence>MTLEPVIRPATSADAPALEVLVRQLGYDERAADIAARLAALEQAGLVTLVAELDDRVVGCLTSSIMPVLHRPKPVGRISMMVVLEDLRGQRIGERLVRAAEAWLKQQGCGMIEVTSNVQRTDAHRFYERIGYEKTSWRFAVDGDKQ</sequence>
<dbReference type="PROSITE" id="PS51186">
    <property type="entry name" value="GNAT"/>
    <property type="match status" value="1"/>
</dbReference>
<proteinExistence type="predicted"/>
<dbReference type="Pfam" id="PF00583">
    <property type="entry name" value="Acetyltransf_1"/>
    <property type="match status" value="1"/>
</dbReference>
<accession>A0AAJ6BLP7</accession>
<dbReference type="InterPro" id="IPR016181">
    <property type="entry name" value="Acyl_CoA_acyltransferase"/>
</dbReference>
<dbReference type="Proteomes" id="UP001218362">
    <property type="component" value="Chromosome"/>
</dbReference>
<dbReference type="EMBL" id="CP119316">
    <property type="protein sequence ID" value="WEK45262.1"/>
    <property type="molecule type" value="Genomic_DNA"/>
</dbReference>
<dbReference type="InterPro" id="IPR000182">
    <property type="entry name" value="GNAT_dom"/>
</dbReference>
<dbReference type="PANTHER" id="PTHR43877">
    <property type="entry name" value="AMINOALKYLPHOSPHONATE N-ACETYLTRANSFERASE-RELATED-RELATED"/>
    <property type="match status" value="1"/>
</dbReference>
<reference evidence="4" key="1">
    <citation type="submission" date="2023-03" db="EMBL/GenBank/DDBJ databases">
        <title>Andean soil-derived lignocellulolytic bacterial consortium as a source of novel taxa and putative plastic-active enzymes.</title>
        <authorList>
            <person name="Diaz-Garcia L."/>
            <person name="Chuvochina M."/>
            <person name="Feuerriegel G."/>
            <person name="Bunk B."/>
            <person name="Sproer C."/>
            <person name="Streit W.R."/>
            <person name="Rodriguez L.M."/>
            <person name="Overmann J."/>
            <person name="Jimenez D.J."/>
        </authorList>
    </citation>
    <scope>NUCLEOTIDE SEQUENCE</scope>
    <source>
        <strain evidence="4">MAG 26</strain>
    </source>
</reference>
<gene>
    <name evidence="4" type="ORF">P0Y56_09460</name>
</gene>
<evidence type="ECO:0000256" key="2">
    <source>
        <dbReference type="ARBA" id="ARBA00023315"/>
    </source>
</evidence>
<keyword evidence="2 4" id="KW-0012">Acyltransferase</keyword>
<dbReference type="GO" id="GO:0016747">
    <property type="term" value="F:acyltransferase activity, transferring groups other than amino-acyl groups"/>
    <property type="evidence" value="ECO:0007669"/>
    <property type="project" value="InterPro"/>
</dbReference>
<feature type="domain" description="N-acetyltransferase" evidence="3">
    <location>
        <begin position="5"/>
        <end position="146"/>
    </location>
</feature>
<evidence type="ECO:0000259" key="3">
    <source>
        <dbReference type="PROSITE" id="PS51186"/>
    </source>
</evidence>
<evidence type="ECO:0000256" key="1">
    <source>
        <dbReference type="ARBA" id="ARBA00022679"/>
    </source>
</evidence>
<protein>
    <submittedName>
        <fullName evidence="4">GNAT family N-acetyltransferase</fullName>
        <ecNumber evidence="4">2.3.1.-</ecNumber>
    </submittedName>
</protein>
<evidence type="ECO:0000313" key="4">
    <source>
        <dbReference type="EMBL" id="WEK45262.1"/>
    </source>
</evidence>
<dbReference type="EC" id="2.3.1.-" evidence="4"/>
<dbReference type="CDD" id="cd04301">
    <property type="entry name" value="NAT_SF"/>
    <property type="match status" value="1"/>
</dbReference>
<dbReference type="SUPFAM" id="SSF55729">
    <property type="entry name" value="Acyl-CoA N-acyltransferases (Nat)"/>
    <property type="match status" value="1"/>
</dbReference>
<organism evidence="4 5">
    <name type="scientific">Candidatus Andeanibacterium colombiense</name>
    <dbReference type="NCBI Taxonomy" id="3121345"/>
    <lineage>
        <taxon>Bacteria</taxon>
        <taxon>Pseudomonadati</taxon>
        <taxon>Pseudomonadota</taxon>
        <taxon>Alphaproteobacteria</taxon>
        <taxon>Sphingomonadales</taxon>
        <taxon>Sphingomonadaceae</taxon>
        <taxon>Candidatus Andeanibacterium</taxon>
    </lineage>
</organism>
<keyword evidence="1 4" id="KW-0808">Transferase</keyword>
<evidence type="ECO:0000313" key="5">
    <source>
        <dbReference type="Proteomes" id="UP001218362"/>
    </source>
</evidence>
<dbReference type="InterPro" id="IPR050832">
    <property type="entry name" value="Bact_Acetyltransf"/>
</dbReference>
<dbReference type="Gene3D" id="3.40.630.30">
    <property type="match status" value="1"/>
</dbReference>
<dbReference type="KEGG" id="acob:P0Y56_09460"/>
<name>A0AAJ6BLP7_9SPHN</name>